<organism evidence="1 2">
    <name type="scientific">Hemibagrus guttatus</name>
    <dbReference type="NCBI Taxonomy" id="175788"/>
    <lineage>
        <taxon>Eukaryota</taxon>
        <taxon>Metazoa</taxon>
        <taxon>Chordata</taxon>
        <taxon>Craniata</taxon>
        <taxon>Vertebrata</taxon>
        <taxon>Euteleostomi</taxon>
        <taxon>Actinopterygii</taxon>
        <taxon>Neopterygii</taxon>
        <taxon>Teleostei</taxon>
        <taxon>Ostariophysi</taxon>
        <taxon>Siluriformes</taxon>
        <taxon>Bagridae</taxon>
        <taxon>Hemibagrus</taxon>
    </lineage>
</organism>
<sequence>MQTPHTRRRQESNPQPWRCHDEEIISLIHFTSHCSQCNAWYVMYVVVRYNPSDIIDDLKKLKELLVSQHYD</sequence>
<accession>A0AAE0Q5J2</accession>
<evidence type="ECO:0000313" key="1">
    <source>
        <dbReference type="EMBL" id="KAK3513994.1"/>
    </source>
</evidence>
<comment type="caution">
    <text evidence="1">The sequence shown here is derived from an EMBL/GenBank/DDBJ whole genome shotgun (WGS) entry which is preliminary data.</text>
</comment>
<proteinExistence type="predicted"/>
<reference evidence="1" key="1">
    <citation type="submission" date="2023-06" db="EMBL/GenBank/DDBJ databases">
        <title>Male Hemibagrus guttatus genome.</title>
        <authorList>
            <person name="Bian C."/>
        </authorList>
    </citation>
    <scope>NUCLEOTIDE SEQUENCE</scope>
    <source>
        <strain evidence="1">Male_cb2023</strain>
        <tissue evidence="1">Muscle</tissue>
    </source>
</reference>
<keyword evidence="2" id="KW-1185">Reference proteome</keyword>
<gene>
    <name evidence="1" type="ORF">QTP70_001268</name>
</gene>
<dbReference type="EMBL" id="JAUCMX010000021">
    <property type="protein sequence ID" value="KAK3513994.1"/>
    <property type="molecule type" value="Genomic_DNA"/>
</dbReference>
<dbReference type="Proteomes" id="UP001274896">
    <property type="component" value="Unassembled WGS sequence"/>
</dbReference>
<dbReference type="SUPFAM" id="SSF55620">
    <property type="entry name" value="Tetrahydrobiopterin biosynthesis enzymes-like"/>
    <property type="match status" value="1"/>
</dbReference>
<name>A0AAE0Q5J2_9TELE</name>
<evidence type="ECO:0000313" key="2">
    <source>
        <dbReference type="Proteomes" id="UP001274896"/>
    </source>
</evidence>
<protein>
    <submittedName>
        <fullName evidence="1">Uncharacterized protein</fullName>
    </submittedName>
</protein>
<dbReference type="AlphaFoldDB" id="A0AAE0Q5J2"/>